<reference evidence="10" key="1">
    <citation type="submission" date="2016-09" db="EMBL/GenBank/DDBJ databases">
        <authorList>
            <person name="Koehorst J."/>
        </authorList>
    </citation>
    <scope>NUCLEOTIDE SEQUENCE [LARGE SCALE GENOMIC DNA]</scope>
</reference>
<dbReference type="SUPFAM" id="SSF141523">
    <property type="entry name" value="L,D-transpeptidase catalytic domain-like"/>
    <property type="match status" value="1"/>
</dbReference>
<name>A0A1C7PF26_9BACT</name>
<dbReference type="CDD" id="cd16913">
    <property type="entry name" value="YkuD_like"/>
    <property type="match status" value="1"/>
</dbReference>
<evidence type="ECO:0000256" key="3">
    <source>
        <dbReference type="ARBA" id="ARBA00022679"/>
    </source>
</evidence>
<dbReference type="AlphaFoldDB" id="A0A1C7PF26"/>
<dbReference type="GO" id="GO:0016740">
    <property type="term" value="F:transferase activity"/>
    <property type="evidence" value="ECO:0007669"/>
    <property type="project" value="UniProtKB-KW"/>
</dbReference>
<dbReference type="Pfam" id="PF03734">
    <property type="entry name" value="YkuD"/>
    <property type="match status" value="1"/>
</dbReference>
<dbReference type="GO" id="GO:0005576">
    <property type="term" value="C:extracellular region"/>
    <property type="evidence" value="ECO:0007669"/>
    <property type="project" value="TreeGrafter"/>
</dbReference>
<dbReference type="PANTHER" id="PTHR30582">
    <property type="entry name" value="L,D-TRANSPEPTIDASE"/>
    <property type="match status" value="1"/>
</dbReference>
<feature type="active site" description="Proton donor/acceptor" evidence="7">
    <location>
        <position position="152"/>
    </location>
</feature>
<dbReference type="PROSITE" id="PS52029">
    <property type="entry name" value="LD_TPASE"/>
    <property type="match status" value="1"/>
</dbReference>
<evidence type="ECO:0000256" key="1">
    <source>
        <dbReference type="ARBA" id="ARBA00004752"/>
    </source>
</evidence>
<gene>
    <name evidence="9" type="ORF">PYTT_0160</name>
</gene>
<feature type="domain" description="L,D-TPase catalytic" evidence="8">
    <location>
        <begin position="52"/>
        <end position="189"/>
    </location>
</feature>
<dbReference type="GO" id="GO:0071555">
    <property type="term" value="P:cell wall organization"/>
    <property type="evidence" value="ECO:0007669"/>
    <property type="project" value="UniProtKB-UniRule"/>
</dbReference>
<dbReference type="InterPro" id="IPR038063">
    <property type="entry name" value="Transpep_catalytic_dom"/>
</dbReference>
<dbReference type="GO" id="GO:0071972">
    <property type="term" value="F:peptidoglycan L,D-transpeptidase activity"/>
    <property type="evidence" value="ECO:0007669"/>
    <property type="project" value="TreeGrafter"/>
</dbReference>
<keyword evidence="6 7" id="KW-0961">Cell wall biogenesis/degradation</keyword>
<keyword evidence="4 7" id="KW-0133">Cell shape</keyword>
<sequence length="234" mass="25445">MHASLPSIIVIAAAAGLASCSHRATTSRQAAVRAAYDSFDLPARKASNPSKVTVRISLDKQLMYIAEGDRHQDILLAAPVCVGAPGSPTPRGTFRVRAKDKNHRANTHGWAWNPATGAYRRCYRATCPEGSRFTPTPMPYWIEFCSASYGMHTEYVHPRPKSHGCIRMHKNIAPKAFALVRVGTPVIIAGSQPWDATIGTAVPRPVDPSCLPDTPAKDCSPAIFSDHKPLAWHE</sequence>
<evidence type="ECO:0000256" key="6">
    <source>
        <dbReference type="ARBA" id="ARBA00023316"/>
    </source>
</evidence>
<accession>A0A1C7PF26</accession>
<evidence type="ECO:0000256" key="4">
    <source>
        <dbReference type="ARBA" id="ARBA00022960"/>
    </source>
</evidence>
<dbReference type="GO" id="GO:0018104">
    <property type="term" value="P:peptidoglycan-protein cross-linking"/>
    <property type="evidence" value="ECO:0007669"/>
    <property type="project" value="TreeGrafter"/>
</dbReference>
<dbReference type="EMBL" id="LT629973">
    <property type="protein sequence ID" value="SEH71261.1"/>
    <property type="molecule type" value="Genomic_DNA"/>
</dbReference>
<evidence type="ECO:0000256" key="2">
    <source>
        <dbReference type="ARBA" id="ARBA00005992"/>
    </source>
</evidence>
<dbReference type="STRING" id="1679444.PYTT_0160"/>
<evidence type="ECO:0000313" key="10">
    <source>
        <dbReference type="Proteomes" id="UP000176204"/>
    </source>
</evidence>
<keyword evidence="3" id="KW-0808">Transferase</keyword>
<dbReference type="KEGG" id="agl:PYTT_0160"/>
<evidence type="ECO:0000256" key="7">
    <source>
        <dbReference type="PROSITE-ProRule" id="PRU01373"/>
    </source>
</evidence>
<organism evidence="9 10">
    <name type="scientific">Akkermansia glycaniphila</name>
    <dbReference type="NCBI Taxonomy" id="1679444"/>
    <lineage>
        <taxon>Bacteria</taxon>
        <taxon>Pseudomonadati</taxon>
        <taxon>Verrucomicrobiota</taxon>
        <taxon>Verrucomicrobiia</taxon>
        <taxon>Verrucomicrobiales</taxon>
        <taxon>Akkermansiaceae</taxon>
        <taxon>Akkermansia</taxon>
    </lineage>
</organism>
<dbReference type="InterPro" id="IPR050979">
    <property type="entry name" value="LD-transpeptidase"/>
</dbReference>
<keyword evidence="10" id="KW-1185">Reference proteome</keyword>
<dbReference type="OrthoDB" id="189112at2"/>
<feature type="active site" description="Nucleophile" evidence="7">
    <location>
        <position position="165"/>
    </location>
</feature>
<dbReference type="InterPro" id="IPR005490">
    <property type="entry name" value="LD_TPept_cat_dom"/>
</dbReference>
<comment type="pathway">
    <text evidence="1 7">Cell wall biogenesis; peptidoglycan biosynthesis.</text>
</comment>
<evidence type="ECO:0000313" key="9">
    <source>
        <dbReference type="EMBL" id="SEH71261.1"/>
    </source>
</evidence>
<dbReference type="Proteomes" id="UP000176204">
    <property type="component" value="Chromosome I"/>
</dbReference>
<dbReference type="RefSeq" id="WP_067772316.1">
    <property type="nucleotide sequence ID" value="NZ_JACVVN010000002.1"/>
</dbReference>
<evidence type="ECO:0000259" key="8">
    <source>
        <dbReference type="PROSITE" id="PS52029"/>
    </source>
</evidence>
<keyword evidence="5 7" id="KW-0573">Peptidoglycan synthesis</keyword>
<dbReference type="UniPathway" id="UPA00219"/>
<evidence type="ECO:0000256" key="5">
    <source>
        <dbReference type="ARBA" id="ARBA00022984"/>
    </source>
</evidence>
<protein>
    <submittedName>
        <fullName evidence="9">L d-transpeptidase catalytic domain</fullName>
    </submittedName>
</protein>
<proteinExistence type="inferred from homology"/>
<dbReference type="GO" id="GO:0008360">
    <property type="term" value="P:regulation of cell shape"/>
    <property type="evidence" value="ECO:0007669"/>
    <property type="project" value="UniProtKB-UniRule"/>
</dbReference>
<dbReference type="PANTHER" id="PTHR30582:SF2">
    <property type="entry name" value="L,D-TRANSPEPTIDASE YCIB-RELATED"/>
    <property type="match status" value="1"/>
</dbReference>
<comment type="similarity">
    <text evidence="2">Belongs to the YkuD family.</text>
</comment>
<dbReference type="Gene3D" id="2.40.440.10">
    <property type="entry name" value="L,D-transpeptidase catalytic domain-like"/>
    <property type="match status" value="1"/>
</dbReference>